<dbReference type="GO" id="GO:0007601">
    <property type="term" value="P:visual perception"/>
    <property type="evidence" value="ECO:0007669"/>
    <property type="project" value="UniProtKB-KW"/>
</dbReference>
<keyword evidence="3 9" id="KW-1133">Transmembrane helix</keyword>
<evidence type="ECO:0000313" key="12">
    <source>
        <dbReference type="Proteomes" id="UP000192578"/>
    </source>
</evidence>
<dbReference type="AlphaFoldDB" id="A0A1W0WQD1"/>
<evidence type="ECO:0000256" key="1">
    <source>
        <dbReference type="ARBA" id="ARBA00004141"/>
    </source>
</evidence>
<evidence type="ECO:0000256" key="7">
    <source>
        <dbReference type="ARBA" id="ARBA00023224"/>
    </source>
</evidence>
<feature type="transmembrane region" description="Helical" evidence="9">
    <location>
        <begin position="61"/>
        <end position="82"/>
    </location>
</feature>
<feature type="transmembrane region" description="Helical" evidence="9">
    <location>
        <begin position="252"/>
        <end position="271"/>
    </location>
</feature>
<evidence type="ECO:0000256" key="5">
    <source>
        <dbReference type="ARBA" id="ARBA00023136"/>
    </source>
</evidence>
<feature type="transmembrane region" description="Helical" evidence="9">
    <location>
        <begin position="291"/>
        <end position="312"/>
    </location>
</feature>
<keyword evidence="4" id="KW-0297">G-protein coupled receptor</keyword>
<feature type="transmembrane region" description="Helical" evidence="9">
    <location>
        <begin position="102"/>
        <end position="122"/>
    </location>
</feature>
<keyword evidence="6" id="KW-0675">Receptor</keyword>
<keyword evidence="8" id="KW-0844">Vision</keyword>
<comment type="caution">
    <text evidence="11">The sequence shown here is derived from an EMBL/GenBank/DDBJ whole genome shotgun (WGS) entry which is preliminary data.</text>
</comment>
<dbReference type="PANTHER" id="PTHR24240">
    <property type="entry name" value="OPSIN"/>
    <property type="match status" value="1"/>
</dbReference>
<comment type="subcellular location">
    <subcellularLocation>
        <location evidence="1">Membrane</location>
        <topology evidence="1">Multi-pass membrane protein</topology>
    </subcellularLocation>
</comment>
<accession>A0A1W0WQD1</accession>
<dbReference type="Gene3D" id="1.20.1070.10">
    <property type="entry name" value="Rhodopsin 7-helix transmembrane proteins"/>
    <property type="match status" value="1"/>
</dbReference>
<dbReference type="PROSITE" id="PS50262">
    <property type="entry name" value="G_PROTEIN_RECEP_F1_2"/>
    <property type="match status" value="1"/>
</dbReference>
<feature type="transmembrane region" description="Helical" evidence="9">
    <location>
        <begin position="185"/>
        <end position="213"/>
    </location>
</feature>
<evidence type="ECO:0000256" key="3">
    <source>
        <dbReference type="ARBA" id="ARBA00022989"/>
    </source>
</evidence>
<dbReference type="GO" id="GO:0004930">
    <property type="term" value="F:G protein-coupled receptor activity"/>
    <property type="evidence" value="ECO:0007669"/>
    <property type="project" value="UniProtKB-KW"/>
</dbReference>
<evidence type="ECO:0000256" key="8">
    <source>
        <dbReference type="ARBA" id="ARBA00023305"/>
    </source>
</evidence>
<evidence type="ECO:0000256" key="2">
    <source>
        <dbReference type="ARBA" id="ARBA00022692"/>
    </source>
</evidence>
<evidence type="ECO:0000256" key="9">
    <source>
        <dbReference type="SAM" id="Phobius"/>
    </source>
</evidence>
<reference evidence="12" key="1">
    <citation type="submission" date="2017-01" db="EMBL/GenBank/DDBJ databases">
        <title>Comparative genomics of anhydrobiosis in the tardigrade Hypsibius dujardini.</title>
        <authorList>
            <person name="Yoshida Y."/>
            <person name="Koutsovoulos G."/>
            <person name="Laetsch D."/>
            <person name="Stevens L."/>
            <person name="Kumar S."/>
            <person name="Horikawa D."/>
            <person name="Ishino K."/>
            <person name="Komine S."/>
            <person name="Tomita M."/>
            <person name="Blaxter M."/>
            <person name="Arakawa K."/>
        </authorList>
    </citation>
    <scope>NUCLEOTIDE SEQUENCE [LARGE SCALE GENOMIC DNA]</scope>
    <source>
        <strain evidence="12">Z151</strain>
    </source>
</reference>
<dbReference type="OrthoDB" id="10055255at2759"/>
<dbReference type="InterPro" id="IPR050125">
    <property type="entry name" value="GPCR_opsins"/>
</dbReference>
<dbReference type="PRINTS" id="PR00237">
    <property type="entry name" value="GPCRRHODOPSN"/>
</dbReference>
<dbReference type="InterPro" id="IPR000276">
    <property type="entry name" value="GPCR_Rhodpsn"/>
</dbReference>
<keyword evidence="12" id="KW-1185">Reference proteome</keyword>
<dbReference type="GO" id="GO:0016020">
    <property type="term" value="C:membrane"/>
    <property type="evidence" value="ECO:0007669"/>
    <property type="project" value="UniProtKB-SubCell"/>
</dbReference>
<dbReference type="Pfam" id="PF00001">
    <property type="entry name" value="7tm_1"/>
    <property type="match status" value="1"/>
</dbReference>
<name>A0A1W0WQD1_HYPEX</name>
<evidence type="ECO:0000259" key="10">
    <source>
        <dbReference type="PROSITE" id="PS50262"/>
    </source>
</evidence>
<dbReference type="InterPro" id="IPR017452">
    <property type="entry name" value="GPCR_Rhodpsn_7TM"/>
</dbReference>
<dbReference type="Proteomes" id="UP000192578">
    <property type="component" value="Unassembled WGS sequence"/>
</dbReference>
<dbReference type="SUPFAM" id="SSF81321">
    <property type="entry name" value="Family A G protein-coupled receptor-like"/>
    <property type="match status" value="1"/>
</dbReference>
<protein>
    <recommendedName>
        <fullName evidence="10">G-protein coupled receptors family 1 profile domain-containing protein</fullName>
    </recommendedName>
</protein>
<feature type="transmembrane region" description="Helical" evidence="9">
    <location>
        <begin position="26"/>
        <end position="49"/>
    </location>
</feature>
<feature type="domain" description="G-protein coupled receptors family 1 profile" evidence="10">
    <location>
        <begin position="39"/>
        <end position="309"/>
    </location>
</feature>
<sequence>MNISFFENSTVPSQTNRVLGHEGTSLAWFVFSILCSIIGTALLLLLLLASFRVKRLRSGSSILVVHLMLIELIICGVTFPIFLITTHTGLTGVHVQVNCQVFMYFFLTTIHTEYWASLVLAVNRFFALVLPHHHRKLLSKTGLIIMILIPWIVGLGVTLPLYFGIGGRFILRTSPFESCAFMSQTSGYGIGLAFLGAYLPIGLIGLIYAVLGVRWLVGSFSKRFVAVQVVAAVGPAAAPSQGNVAAKTRRVLLLRMLVVTYLWHCLCFLPPPILISSFPGLVVSHPKLVSLWLFKTMLLCGYVVSPFIFLVLNVDYQKGVQNLFNIGRGAIHESRGRPSI</sequence>
<evidence type="ECO:0000256" key="4">
    <source>
        <dbReference type="ARBA" id="ARBA00023040"/>
    </source>
</evidence>
<dbReference type="EMBL" id="MTYJ01000061">
    <property type="protein sequence ID" value="OQV17402.1"/>
    <property type="molecule type" value="Genomic_DNA"/>
</dbReference>
<keyword evidence="5 9" id="KW-0472">Membrane</keyword>
<keyword evidence="8" id="KW-0716">Sensory transduction</keyword>
<gene>
    <name evidence="11" type="ORF">BV898_08505</name>
</gene>
<evidence type="ECO:0000313" key="11">
    <source>
        <dbReference type="EMBL" id="OQV17402.1"/>
    </source>
</evidence>
<keyword evidence="2 9" id="KW-0812">Transmembrane</keyword>
<dbReference type="CDD" id="cd00637">
    <property type="entry name" value="7tm_classA_rhodopsin-like"/>
    <property type="match status" value="1"/>
</dbReference>
<organism evidence="11 12">
    <name type="scientific">Hypsibius exemplaris</name>
    <name type="common">Freshwater tardigrade</name>
    <dbReference type="NCBI Taxonomy" id="2072580"/>
    <lineage>
        <taxon>Eukaryota</taxon>
        <taxon>Metazoa</taxon>
        <taxon>Ecdysozoa</taxon>
        <taxon>Tardigrada</taxon>
        <taxon>Eutardigrada</taxon>
        <taxon>Parachela</taxon>
        <taxon>Hypsibioidea</taxon>
        <taxon>Hypsibiidae</taxon>
        <taxon>Hypsibius</taxon>
    </lineage>
</organism>
<feature type="transmembrane region" description="Helical" evidence="9">
    <location>
        <begin position="143"/>
        <end position="165"/>
    </location>
</feature>
<proteinExistence type="predicted"/>
<evidence type="ECO:0000256" key="6">
    <source>
        <dbReference type="ARBA" id="ARBA00023170"/>
    </source>
</evidence>
<keyword evidence="7" id="KW-0807">Transducer</keyword>